<reference evidence="3 4" key="1">
    <citation type="submission" date="2012-08" db="EMBL/GenBank/DDBJ databases">
        <title>The Genome Sequence of Turicella otitidis ATCC 51513.</title>
        <authorList>
            <consortium name="The Broad Institute Genome Sequencing Platform"/>
            <person name="Earl A."/>
            <person name="Ward D."/>
            <person name="Feldgarden M."/>
            <person name="Gevers D."/>
            <person name="Huys G."/>
            <person name="Walker B."/>
            <person name="Young S.K."/>
            <person name="Zeng Q."/>
            <person name="Gargeya S."/>
            <person name="Fitzgerald M."/>
            <person name="Haas B."/>
            <person name="Abouelleil A."/>
            <person name="Alvarado L."/>
            <person name="Arachchi H.M."/>
            <person name="Berlin A.M."/>
            <person name="Chapman S.B."/>
            <person name="Goldberg J."/>
            <person name="Griggs A."/>
            <person name="Gujja S."/>
            <person name="Hansen M."/>
            <person name="Howarth C."/>
            <person name="Imamovic A."/>
            <person name="Larimer J."/>
            <person name="McCowen C."/>
            <person name="Montmayeur A."/>
            <person name="Murphy C."/>
            <person name="Neiman D."/>
            <person name="Pearson M."/>
            <person name="Priest M."/>
            <person name="Roberts A."/>
            <person name="Saif S."/>
            <person name="Shea T."/>
            <person name="Sisk P."/>
            <person name="Sykes S."/>
            <person name="Wortman J."/>
            <person name="Nusbaum C."/>
            <person name="Birren B."/>
        </authorList>
    </citation>
    <scope>NUCLEOTIDE SEQUENCE [LARGE SCALE GENOMIC DNA]</scope>
    <source>
        <strain evidence="3 4">ATCC 51513</strain>
    </source>
</reference>
<evidence type="ECO:0000256" key="1">
    <source>
        <dbReference type="SAM" id="Phobius"/>
    </source>
</evidence>
<dbReference type="HOGENOM" id="CLU_110740_0_0_11"/>
<dbReference type="eggNOG" id="ENOG5031XTQ">
    <property type="taxonomic scope" value="Bacteria"/>
</dbReference>
<dbReference type="AlphaFoldDB" id="K0YH89"/>
<feature type="domain" description="Low molecular weight protein antigen 6 PH" evidence="2">
    <location>
        <begin position="137"/>
        <end position="206"/>
    </location>
</feature>
<dbReference type="Proteomes" id="UP000006078">
    <property type="component" value="Unassembled WGS sequence"/>
</dbReference>
<evidence type="ECO:0000313" key="4">
    <source>
        <dbReference type="Proteomes" id="UP000006078"/>
    </source>
</evidence>
<dbReference type="InterPro" id="IPR019692">
    <property type="entry name" value="CFP-6_PH"/>
</dbReference>
<dbReference type="PATRIC" id="fig|883169.3.peg.683"/>
<gene>
    <name evidence="3" type="ORF">HMPREF9719_00713</name>
</gene>
<accession>K0YH89</accession>
<feature type="transmembrane region" description="Helical" evidence="1">
    <location>
        <begin position="84"/>
        <end position="106"/>
    </location>
</feature>
<feature type="transmembrane region" description="Helical" evidence="1">
    <location>
        <begin position="118"/>
        <end position="136"/>
    </location>
</feature>
<evidence type="ECO:0000313" key="3">
    <source>
        <dbReference type="EMBL" id="EJZ82488.1"/>
    </source>
</evidence>
<comment type="caution">
    <text evidence="3">The sequence shown here is derived from an EMBL/GenBank/DDBJ whole genome shotgun (WGS) entry which is preliminary data.</text>
</comment>
<keyword evidence="1" id="KW-1133">Transmembrane helix</keyword>
<dbReference type="EMBL" id="AHAE01000032">
    <property type="protein sequence ID" value="EJZ82488.1"/>
    <property type="molecule type" value="Genomic_DNA"/>
</dbReference>
<evidence type="ECO:0000259" key="2">
    <source>
        <dbReference type="Pfam" id="PF10756"/>
    </source>
</evidence>
<keyword evidence="1" id="KW-0812">Transmembrane</keyword>
<keyword evidence="4" id="KW-1185">Reference proteome</keyword>
<proteinExistence type="predicted"/>
<protein>
    <recommendedName>
        <fullName evidence="2">Low molecular weight protein antigen 6 PH domain-containing protein</fullName>
    </recommendedName>
</protein>
<dbReference type="Pfam" id="PF10756">
    <property type="entry name" value="bPH_6"/>
    <property type="match status" value="1"/>
</dbReference>
<dbReference type="OrthoDB" id="5191452at2"/>
<dbReference type="STRING" id="29321.AAV33_00030"/>
<sequence>MWWLGAGRALRSFAGRAVGLGAVTKAQNQGEGAAPGGAADRVDRPARRRLSEDEENLYTALDPAAATSDKPWEFECRSPFMRRLAVAAVVVVMAIHIFMAAVVGVGDTGAAVTTVDKLAFVGIGTIIAVALGVMLWRPRVRANADGVEVRNVIGTRFYPWAVIYGLSFPRGARTARLELPEFEFVPMLAMQAADKSQILGTVDRFRELEAKYLPEDD</sequence>
<name>K0YH89_9CORY</name>
<keyword evidence="1" id="KW-0472">Membrane</keyword>
<organism evidence="3 4">
    <name type="scientific">Corynebacterium otitidis ATCC 51513</name>
    <dbReference type="NCBI Taxonomy" id="883169"/>
    <lineage>
        <taxon>Bacteria</taxon>
        <taxon>Bacillati</taxon>
        <taxon>Actinomycetota</taxon>
        <taxon>Actinomycetes</taxon>
        <taxon>Mycobacteriales</taxon>
        <taxon>Corynebacteriaceae</taxon>
        <taxon>Corynebacterium</taxon>
    </lineage>
</organism>